<dbReference type="InterPro" id="IPR036390">
    <property type="entry name" value="WH_DNA-bd_sf"/>
</dbReference>
<evidence type="ECO:0000313" key="5">
    <source>
        <dbReference type="EMBL" id="PVY41492.1"/>
    </source>
</evidence>
<comment type="caution">
    <text evidence="5">The sequence shown here is derived from an EMBL/GenBank/DDBJ whole genome shotgun (WGS) entry which is preliminary data.</text>
</comment>
<dbReference type="Gene3D" id="1.10.10.10">
    <property type="entry name" value="Winged helix-like DNA-binding domain superfamily/Winged helix DNA-binding domain"/>
    <property type="match status" value="1"/>
</dbReference>
<protein>
    <submittedName>
        <fullName evidence="5">DNA-binding LacI/PurR family transcriptional regulator</fullName>
    </submittedName>
</protein>
<feature type="domain" description="HTH gntR-type" evidence="4">
    <location>
        <begin position="7"/>
        <end position="75"/>
    </location>
</feature>
<evidence type="ECO:0000256" key="2">
    <source>
        <dbReference type="ARBA" id="ARBA00023125"/>
    </source>
</evidence>
<dbReference type="GO" id="GO:0003700">
    <property type="term" value="F:DNA-binding transcription factor activity"/>
    <property type="evidence" value="ECO:0007669"/>
    <property type="project" value="InterPro"/>
</dbReference>
<dbReference type="InterPro" id="IPR036388">
    <property type="entry name" value="WH-like_DNA-bd_sf"/>
</dbReference>
<organism evidence="5 6">
    <name type="scientific">Victivallis vadensis</name>
    <dbReference type="NCBI Taxonomy" id="172901"/>
    <lineage>
        <taxon>Bacteria</taxon>
        <taxon>Pseudomonadati</taxon>
        <taxon>Lentisphaerota</taxon>
        <taxon>Lentisphaeria</taxon>
        <taxon>Victivallales</taxon>
        <taxon>Victivallaceae</taxon>
        <taxon>Victivallis</taxon>
    </lineage>
</organism>
<dbReference type="PANTHER" id="PTHR30146:SF109">
    <property type="entry name" value="HTH-TYPE TRANSCRIPTIONAL REGULATOR GALS"/>
    <property type="match status" value="1"/>
</dbReference>
<dbReference type="CDD" id="cd07377">
    <property type="entry name" value="WHTH_GntR"/>
    <property type="match status" value="1"/>
</dbReference>
<proteinExistence type="predicted"/>
<evidence type="ECO:0000256" key="3">
    <source>
        <dbReference type="ARBA" id="ARBA00023163"/>
    </source>
</evidence>
<dbReference type="InterPro" id="IPR000524">
    <property type="entry name" value="Tscrpt_reg_HTH_GntR"/>
</dbReference>
<keyword evidence="2 5" id="KW-0238">DNA-binding</keyword>
<dbReference type="InterPro" id="IPR028082">
    <property type="entry name" value="Peripla_BP_I"/>
</dbReference>
<accession>A0A2U1AYP8</accession>
<dbReference type="EMBL" id="QEKH01000014">
    <property type="protein sequence ID" value="PVY41492.1"/>
    <property type="molecule type" value="Genomic_DNA"/>
</dbReference>
<dbReference type="Pfam" id="PF13377">
    <property type="entry name" value="Peripla_BP_3"/>
    <property type="match status" value="1"/>
</dbReference>
<name>A0A2U1AYP8_9BACT</name>
<dbReference type="AlphaFoldDB" id="A0A2U1AYP8"/>
<dbReference type="GO" id="GO:0000976">
    <property type="term" value="F:transcription cis-regulatory region binding"/>
    <property type="evidence" value="ECO:0007669"/>
    <property type="project" value="TreeGrafter"/>
</dbReference>
<dbReference type="SMART" id="SM00345">
    <property type="entry name" value="HTH_GNTR"/>
    <property type="match status" value="1"/>
</dbReference>
<dbReference type="Proteomes" id="UP000245959">
    <property type="component" value="Unassembled WGS sequence"/>
</dbReference>
<dbReference type="Gene3D" id="3.40.50.2300">
    <property type="match status" value="2"/>
</dbReference>
<evidence type="ECO:0000313" key="6">
    <source>
        <dbReference type="Proteomes" id="UP000245959"/>
    </source>
</evidence>
<keyword evidence="3" id="KW-0804">Transcription</keyword>
<dbReference type="RefSeq" id="WP_165832991.1">
    <property type="nucleotide sequence ID" value="NZ_CABMMC010000152.1"/>
</dbReference>
<keyword evidence="1" id="KW-0805">Transcription regulation</keyword>
<gene>
    <name evidence="5" type="ORF">C8D82_114106</name>
</gene>
<keyword evidence="6" id="KW-1185">Reference proteome</keyword>
<evidence type="ECO:0000259" key="4">
    <source>
        <dbReference type="PROSITE" id="PS50949"/>
    </source>
</evidence>
<dbReference type="PANTHER" id="PTHR30146">
    <property type="entry name" value="LACI-RELATED TRANSCRIPTIONAL REPRESSOR"/>
    <property type="match status" value="1"/>
</dbReference>
<evidence type="ECO:0000256" key="1">
    <source>
        <dbReference type="ARBA" id="ARBA00023015"/>
    </source>
</evidence>
<dbReference type="Pfam" id="PF00392">
    <property type="entry name" value="GntR"/>
    <property type="match status" value="1"/>
</dbReference>
<dbReference type="PROSITE" id="PS50949">
    <property type="entry name" value="HTH_GNTR"/>
    <property type="match status" value="1"/>
</dbReference>
<reference evidence="5 6" key="1">
    <citation type="submission" date="2018-04" db="EMBL/GenBank/DDBJ databases">
        <title>Genomic Encyclopedia of Type Strains, Phase IV (KMG-IV): sequencing the most valuable type-strain genomes for metagenomic binning, comparative biology and taxonomic classification.</title>
        <authorList>
            <person name="Goeker M."/>
        </authorList>
    </citation>
    <scope>NUCLEOTIDE SEQUENCE [LARGE SCALE GENOMIC DNA]</scope>
    <source>
        <strain evidence="5 6">DSM 14823</strain>
    </source>
</reference>
<dbReference type="SUPFAM" id="SSF53822">
    <property type="entry name" value="Periplasmic binding protein-like I"/>
    <property type="match status" value="1"/>
</dbReference>
<dbReference type="SUPFAM" id="SSF46785">
    <property type="entry name" value="Winged helix' DNA-binding domain"/>
    <property type="match status" value="1"/>
</dbReference>
<dbReference type="InterPro" id="IPR046335">
    <property type="entry name" value="LacI/GalR-like_sensor"/>
</dbReference>
<sequence length="371" mass="41608">MSKNGTALRYMQVYLDLKDQIAGGDFQRGTQIPTEKELMSHYGISITTLRRAINILCQEGLLTKKQGSGTYVNGIPANTPAVPAAPEKPAANQRIAVIMPDVSRMAPEGDARHWQLNLRRVDGIYQEGNRTGANIRLFDLSEPFDLDEFDGAIIFRVFELEMEEVFNRLVAPLKRAGKPYVVLSEYNLRFCDKYWVVENLALEFLNAYRYLKEKGMRKLLVIGLNLTPENPRVNVLPLVMKPDCCEFLENPRSDTASARARMKEYLEAHGGLGDIDTIFCLTDLQAVGAMDALLEYGIRIPEDVNLMGCDNITDGLNAPVPLTTFQFSGRGVGRTALEVVLRAINGDYPDGVMITKRCRIVERDSVRTIKR</sequence>
<dbReference type="GeneID" id="78295456"/>